<dbReference type="PANTHER" id="PTHR11066:SF34">
    <property type="entry name" value="ACYL-COENZYME A THIOESTERASE 8"/>
    <property type="match status" value="1"/>
</dbReference>
<dbReference type="Pfam" id="PF02551">
    <property type="entry name" value="Acyl_CoA_thio"/>
    <property type="match status" value="1"/>
</dbReference>
<dbReference type="PANTHER" id="PTHR11066">
    <property type="entry name" value="ACYL-COA THIOESTERASE"/>
    <property type="match status" value="1"/>
</dbReference>
<organism evidence="5 6">
    <name type="scientific">Vreelandella titanicae BH1</name>
    <dbReference type="NCBI Taxonomy" id="1204738"/>
    <lineage>
        <taxon>Bacteria</taxon>
        <taxon>Pseudomonadati</taxon>
        <taxon>Pseudomonadota</taxon>
        <taxon>Gammaproteobacteria</taxon>
        <taxon>Oceanospirillales</taxon>
        <taxon>Halomonadaceae</taxon>
        <taxon>Vreelandella</taxon>
    </lineage>
</organism>
<dbReference type="Proteomes" id="UP000011651">
    <property type="component" value="Unassembled WGS sequence"/>
</dbReference>
<name>L9U6I7_9GAMM</name>
<evidence type="ECO:0000313" key="6">
    <source>
        <dbReference type="Proteomes" id="UP000011651"/>
    </source>
</evidence>
<evidence type="ECO:0000256" key="1">
    <source>
        <dbReference type="ARBA" id="ARBA00006538"/>
    </source>
</evidence>
<evidence type="ECO:0000259" key="3">
    <source>
        <dbReference type="Pfam" id="PF02551"/>
    </source>
</evidence>
<evidence type="ECO:0000313" key="5">
    <source>
        <dbReference type="EMBL" id="ELY20231.1"/>
    </source>
</evidence>
<keyword evidence="2" id="KW-0378">Hydrolase</keyword>
<accession>L9U6I7</accession>
<dbReference type="GO" id="GO:0006637">
    <property type="term" value="P:acyl-CoA metabolic process"/>
    <property type="evidence" value="ECO:0007669"/>
    <property type="project" value="InterPro"/>
</dbReference>
<evidence type="ECO:0000256" key="2">
    <source>
        <dbReference type="ARBA" id="ARBA00022801"/>
    </source>
</evidence>
<dbReference type="GO" id="GO:0009062">
    <property type="term" value="P:fatty acid catabolic process"/>
    <property type="evidence" value="ECO:0007669"/>
    <property type="project" value="TreeGrafter"/>
</dbReference>
<dbReference type="InterPro" id="IPR049449">
    <property type="entry name" value="TesB_ACOT8-like_N"/>
</dbReference>
<dbReference type="InterPro" id="IPR029069">
    <property type="entry name" value="HotDog_dom_sf"/>
</dbReference>
<dbReference type="Pfam" id="PF13622">
    <property type="entry name" value="4HBT_3"/>
    <property type="match status" value="1"/>
</dbReference>
<dbReference type="Gene3D" id="2.40.160.210">
    <property type="entry name" value="Acyl-CoA thioesterase, double hotdog domain"/>
    <property type="match status" value="1"/>
</dbReference>
<dbReference type="InterPro" id="IPR003703">
    <property type="entry name" value="Acyl_CoA_thio"/>
</dbReference>
<comment type="caution">
    <text evidence="5">The sequence shown here is derived from an EMBL/GenBank/DDBJ whole genome shotgun (WGS) entry which is preliminary data.</text>
</comment>
<feature type="domain" description="Acyl-CoA thioesterase-like N-terminal HotDog" evidence="4">
    <location>
        <begin position="33"/>
        <end position="111"/>
    </location>
</feature>
<gene>
    <name evidence="5" type="ORF">HALTITAN_3152</name>
</gene>
<dbReference type="PATRIC" id="fig|1204738.3.peg.4733"/>
<dbReference type="AlphaFoldDB" id="L9U6I7"/>
<feature type="domain" description="Acyl-CoA thioesterase 2 C-terminal" evidence="3">
    <location>
        <begin position="166"/>
        <end position="283"/>
    </location>
</feature>
<dbReference type="SUPFAM" id="SSF54637">
    <property type="entry name" value="Thioesterase/thiol ester dehydrase-isomerase"/>
    <property type="match status" value="2"/>
</dbReference>
<comment type="similarity">
    <text evidence="1">Belongs to the C/M/P thioester hydrolase family.</text>
</comment>
<sequence length="291" mass="32458">MTVRMTVDDLVELLRLERLDTYLFRGASPAGGTPRVYGGQLLAQSVMAMGRSAIGQRWLHSLQGYFLRPGDITRDMLFRIEPIREGRGFSTLALSVLQNDKPIFTASASFQAQEGSDEWRASMPRVAEPEALESEEQFLARVGSLDRSNGAVNPAFFHALIERRSADWRHPVMPGRRAPKAGFWCRIRQPLGDDPLVHQALLAYVSDLDLMATAMRPRGIGGLHPAAQAASLDHVMWFHAPVRADRWFYYDIEGACSVGNRGLGRGEIYQDGQLVSTTMQEGLLRVNAKFE</sequence>
<proteinExistence type="inferred from homology"/>
<dbReference type="CDD" id="cd03445">
    <property type="entry name" value="Thioesterase_II_repeat2"/>
    <property type="match status" value="1"/>
</dbReference>
<dbReference type="EMBL" id="AOPO01000024">
    <property type="protein sequence ID" value="ELY20231.1"/>
    <property type="molecule type" value="Genomic_DNA"/>
</dbReference>
<evidence type="ECO:0000259" key="4">
    <source>
        <dbReference type="Pfam" id="PF13622"/>
    </source>
</evidence>
<reference evidence="5 6" key="1">
    <citation type="journal article" date="2013" name="Genome Announc.">
        <title>Draft Genome of the Marine Gammaproteobacterium Halomonas titanicae.</title>
        <authorList>
            <person name="Sanchez-Porro C."/>
            <person name="de la Haba R.R."/>
            <person name="Cruz-Hernandez N."/>
            <person name="Gonzalez J.M."/>
            <person name="Reyes-Guirao C."/>
            <person name="Navarro-Sampedro L."/>
            <person name="Carballo M."/>
            <person name="Ventosa A."/>
        </authorList>
    </citation>
    <scope>NUCLEOTIDE SEQUENCE [LARGE SCALE GENOMIC DNA]</scope>
    <source>
        <strain evidence="5 6">BH1</strain>
    </source>
</reference>
<dbReference type="GO" id="GO:0047617">
    <property type="term" value="F:fatty acyl-CoA hydrolase activity"/>
    <property type="evidence" value="ECO:0007669"/>
    <property type="project" value="InterPro"/>
</dbReference>
<dbReference type="CDD" id="cd03444">
    <property type="entry name" value="Thioesterase_II_repeat1"/>
    <property type="match status" value="1"/>
</dbReference>
<dbReference type="InterPro" id="IPR042171">
    <property type="entry name" value="Acyl-CoA_hotdog"/>
</dbReference>
<dbReference type="InterPro" id="IPR025652">
    <property type="entry name" value="TesB_C"/>
</dbReference>
<protein>
    <submittedName>
        <fullName evidence="5">Acyl-CoA thioesterase</fullName>
    </submittedName>
</protein>